<reference evidence="4 5" key="1">
    <citation type="journal article" date="2008" name="Genome Biol.">
        <title>Encapsulated in silica: genome, proteome and physiology of the thermophilic bacterium Anoxybacillus flavithermus WK1.</title>
        <authorList>
            <person name="Saw J.H."/>
            <person name="Mountain B.W."/>
            <person name="Feng L."/>
            <person name="Omelchenko M.V."/>
            <person name="Hou S."/>
            <person name="Saito J.A."/>
            <person name="Stott M.B."/>
            <person name="Li D."/>
            <person name="Zhao G."/>
            <person name="Wu J."/>
            <person name="Galperin M.Y."/>
            <person name="Koonin E.V."/>
            <person name="Makarova K.S."/>
            <person name="Wolf Y.I."/>
            <person name="Rigden D.J."/>
            <person name="Dunfield P.F."/>
            <person name="Wang L."/>
            <person name="Alam M."/>
        </authorList>
    </citation>
    <scope>NUCLEOTIDE SEQUENCE [LARGE SCALE GENOMIC DNA]</scope>
    <source>
        <strain evidence="5">DSM 21510 / WK1</strain>
    </source>
</reference>
<dbReference type="EMBL" id="CP000922">
    <property type="protein sequence ID" value="ACJ33706.1"/>
    <property type="molecule type" value="Genomic_DNA"/>
</dbReference>
<keyword evidence="2" id="KW-0472">Membrane</keyword>
<evidence type="ECO:0000313" key="5">
    <source>
        <dbReference type="Proteomes" id="UP000000742"/>
    </source>
</evidence>
<dbReference type="InterPro" id="IPR007742">
    <property type="entry name" value="NosD_dom"/>
</dbReference>
<accession>B7GKQ0</accession>
<evidence type="ECO:0000256" key="1">
    <source>
        <dbReference type="ARBA" id="ARBA00022737"/>
    </source>
</evidence>
<protein>
    <submittedName>
        <fullName evidence="4">Periplasmic copper-binding protein NosD</fullName>
    </submittedName>
</protein>
<dbReference type="InterPro" id="IPR006633">
    <property type="entry name" value="Carb-bd_sugar_hydrolysis-dom"/>
</dbReference>
<sequence length="445" mass="51101">MDMRSLFFLLISIVTLLFTKTVYGEKIEAHKQLQQAIDEAHAGDVLIVKKGIYKGPIIIRKPIRLIAEPGAVVDGEGSEYVVTIRAPRVHIEGLTVRNSAYGKGAGVLIQKSSHVTLKHVRIEHVHYGVYVEKGTNINLLNNTIRGRDIHFAQRGNGIHLLKTNGVVIRKNHISRVQDGIYLDWAKHTMIEKNEITNARYAIHFMYAEDGMAKENVLTENINGMMMMVSKRFTIGYNTIAKQLDYRGYGALIYDSEHVVMHNNTFRYNSTALSLQNARHCHIRDNEFIGNYRALHSLYENPDIIVVKNKFLGNMEDALIQGTPITFDDGQKGNYWDTYRFYDFNDDGIGDTPHRIRSMYSRLLRKWPSVQFYFQSPALSLLDTTESFFTQAQAQGEDRFPLMEVDRNKNETIERSWKLLLFGSILFVSSLLMIGYGRRMTYEKNC</sequence>
<dbReference type="InterPro" id="IPR012334">
    <property type="entry name" value="Pectin_lyas_fold"/>
</dbReference>
<name>B7GKQ0_ANOFW</name>
<dbReference type="InterPro" id="IPR026464">
    <property type="entry name" value="NosD_copper_fam"/>
</dbReference>
<keyword evidence="1" id="KW-0677">Repeat</keyword>
<keyword evidence="2" id="KW-0812">Transmembrane</keyword>
<dbReference type="STRING" id="491915.Aflv_1338"/>
<dbReference type="HOGENOM" id="CLU_041882_0_1_9"/>
<dbReference type="Proteomes" id="UP000000742">
    <property type="component" value="Chromosome"/>
</dbReference>
<dbReference type="KEGG" id="afl:Aflv_1338"/>
<dbReference type="InterPro" id="IPR011050">
    <property type="entry name" value="Pectin_lyase_fold/virulence"/>
</dbReference>
<organism evidence="4 5">
    <name type="scientific">Anoxybacillus flavithermus (strain DSM 21510 / WK1)</name>
    <dbReference type="NCBI Taxonomy" id="491915"/>
    <lineage>
        <taxon>Bacteria</taxon>
        <taxon>Bacillati</taxon>
        <taxon>Bacillota</taxon>
        <taxon>Bacilli</taxon>
        <taxon>Bacillales</taxon>
        <taxon>Anoxybacillaceae</taxon>
        <taxon>Anoxybacillus</taxon>
    </lineage>
</organism>
<dbReference type="Pfam" id="PF05048">
    <property type="entry name" value="NosD"/>
    <property type="match status" value="1"/>
</dbReference>
<dbReference type="NCBIfam" id="TIGR04247">
    <property type="entry name" value="NosD_copper_fam"/>
    <property type="match status" value="1"/>
</dbReference>
<feature type="transmembrane region" description="Helical" evidence="2">
    <location>
        <begin position="416"/>
        <end position="435"/>
    </location>
</feature>
<proteinExistence type="predicted"/>
<dbReference type="Gene3D" id="2.160.20.10">
    <property type="entry name" value="Single-stranded right-handed beta-helix, Pectin lyase-like"/>
    <property type="match status" value="1"/>
</dbReference>
<dbReference type="PANTHER" id="PTHR22990">
    <property type="entry name" value="F-BOX ONLY PROTEIN"/>
    <property type="match status" value="1"/>
</dbReference>
<evidence type="ECO:0000259" key="3">
    <source>
        <dbReference type="SMART" id="SM00722"/>
    </source>
</evidence>
<feature type="domain" description="Carbohydrate-binding/sugar hydrolysis" evidence="3">
    <location>
        <begin position="40"/>
        <end position="183"/>
    </location>
</feature>
<gene>
    <name evidence="4" type="primary">nosD</name>
    <name evidence="4" type="ordered locus">Aflv_1338</name>
</gene>
<evidence type="ECO:0000256" key="2">
    <source>
        <dbReference type="SAM" id="Phobius"/>
    </source>
</evidence>
<dbReference type="AlphaFoldDB" id="B7GKQ0"/>
<dbReference type="SUPFAM" id="SSF51126">
    <property type="entry name" value="Pectin lyase-like"/>
    <property type="match status" value="1"/>
</dbReference>
<dbReference type="PANTHER" id="PTHR22990:SF15">
    <property type="entry name" value="F-BOX ONLY PROTEIN 10"/>
    <property type="match status" value="1"/>
</dbReference>
<evidence type="ECO:0000313" key="4">
    <source>
        <dbReference type="EMBL" id="ACJ33706.1"/>
    </source>
</evidence>
<dbReference type="SMART" id="SM00710">
    <property type="entry name" value="PbH1"/>
    <property type="match status" value="7"/>
</dbReference>
<dbReference type="SMART" id="SM00722">
    <property type="entry name" value="CASH"/>
    <property type="match status" value="1"/>
</dbReference>
<keyword evidence="2" id="KW-1133">Transmembrane helix</keyword>
<dbReference type="InterPro" id="IPR051550">
    <property type="entry name" value="SCF-Subunits/Alg-Epimerases"/>
</dbReference>
<dbReference type="InterPro" id="IPR006626">
    <property type="entry name" value="PbH1"/>
</dbReference>
<dbReference type="eggNOG" id="COG3420">
    <property type="taxonomic scope" value="Bacteria"/>
</dbReference>